<gene>
    <name evidence="2" type="ORF">METZ01_LOCUS490758</name>
</gene>
<dbReference type="EMBL" id="UINC01213225">
    <property type="protein sequence ID" value="SVE37904.1"/>
    <property type="molecule type" value="Genomic_DNA"/>
</dbReference>
<dbReference type="InterPro" id="IPR018688">
    <property type="entry name" value="PpoB2-like"/>
</dbReference>
<dbReference type="Pfam" id="PF09948">
    <property type="entry name" value="PpoB2"/>
    <property type="match status" value="1"/>
</dbReference>
<evidence type="ECO:0000256" key="1">
    <source>
        <dbReference type="SAM" id="Phobius"/>
    </source>
</evidence>
<dbReference type="AlphaFoldDB" id="A0A383D0R2"/>
<evidence type="ECO:0000313" key="2">
    <source>
        <dbReference type="EMBL" id="SVE37904.1"/>
    </source>
</evidence>
<feature type="transmembrane region" description="Helical" evidence="1">
    <location>
        <begin position="63"/>
        <end position="82"/>
    </location>
</feature>
<keyword evidence="1" id="KW-1133">Transmembrane helix</keyword>
<reference evidence="2" key="1">
    <citation type="submission" date="2018-05" db="EMBL/GenBank/DDBJ databases">
        <authorList>
            <person name="Lanie J.A."/>
            <person name="Ng W.-L."/>
            <person name="Kazmierczak K.M."/>
            <person name="Andrzejewski T.M."/>
            <person name="Davidsen T.M."/>
            <person name="Wayne K.J."/>
            <person name="Tettelin H."/>
            <person name="Glass J.I."/>
            <person name="Rusch D."/>
            <person name="Podicherti R."/>
            <person name="Tsui H.-C.T."/>
            <person name="Winkler M.E."/>
        </authorList>
    </citation>
    <scope>NUCLEOTIDE SEQUENCE</scope>
</reference>
<sequence>MMGAMMLPSVAPLATLYGRTISRNHGIRLTGFGAGYILAWGMTGLIAYLIADRFGDITATRPAIAQVVAVVCFATVGLYQLTSIKARCLRHCRSPMGHLMHYAGFRGSTKDLRAGLHHGLF</sequence>
<accession>A0A383D0R2</accession>
<protein>
    <submittedName>
        <fullName evidence="2">Uncharacterized protein</fullName>
    </submittedName>
</protein>
<keyword evidence="1" id="KW-0472">Membrane</keyword>
<organism evidence="2">
    <name type="scientific">marine metagenome</name>
    <dbReference type="NCBI Taxonomy" id="408172"/>
    <lineage>
        <taxon>unclassified sequences</taxon>
        <taxon>metagenomes</taxon>
        <taxon>ecological metagenomes</taxon>
    </lineage>
</organism>
<feature type="transmembrane region" description="Helical" evidence="1">
    <location>
        <begin position="32"/>
        <end position="51"/>
    </location>
</feature>
<proteinExistence type="predicted"/>
<keyword evidence="1" id="KW-0812">Transmembrane</keyword>
<name>A0A383D0R2_9ZZZZ</name>
<feature type="non-terminal residue" evidence="2">
    <location>
        <position position="121"/>
    </location>
</feature>